<evidence type="ECO:0000313" key="1">
    <source>
        <dbReference type="EMBL" id="KAI5682621.1"/>
    </source>
</evidence>
<name>A0ACC0CCI4_CATRO</name>
<sequence length="169" mass="19202">MKAIQNDEEVEQILVKCREYSRLKKKDNAKSNLVLTDIFGKSSPFLVISCDRRVSRMEHQDSANPMDDMAYQENDIIGILEEGCPPRLGCGSRGRGHSSSRSSIESFIVQPTNECTDCEFPYFKEFPHFVYPLIDSFMDPIGDGNCGFMVVSYFMNVDVEKCAMVRKAM</sequence>
<keyword evidence="2" id="KW-1185">Reference proteome</keyword>
<organism evidence="1 2">
    <name type="scientific">Catharanthus roseus</name>
    <name type="common">Madagascar periwinkle</name>
    <name type="synonym">Vinca rosea</name>
    <dbReference type="NCBI Taxonomy" id="4058"/>
    <lineage>
        <taxon>Eukaryota</taxon>
        <taxon>Viridiplantae</taxon>
        <taxon>Streptophyta</taxon>
        <taxon>Embryophyta</taxon>
        <taxon>Tracheophyta</taxon>
        <taxon>Spermatophyta</taxon>
        <taxon>Magnoliopsida</taxon>
        <taxon>eudicotyledons</taxon>
        <taxon>Gunneridae</taxon>
        <taxon>Pentapetalae</taxon>
        <taxon>asterids</taxon>
        <taxon>lamiids</taxon>
        <taxon>Gentianales</taxon>
        <taxon>Apocynaceae</taxon>
        <taxon>Rauvolfioideae</taxon>
        <taxon>Vinceae</taxon>
        <taxon>Catharanthinae</taxon>
        <taxon>Catharanthus</taxon>
    </lineage>
</organism>
<reference evidence="2" key="1">
    <citation type="journal article" date="2023" name="Nat. Plants">
        <title>Single-cell RNA sequencing provides a high-resolution roadmap for understanding the multicellular compartmentation of specialized metabolism.</title>
        <authorList>
            <person name="Sun S."/>
            <person name="Shen X."/>
            <person name="Li Y."/>
            <person name="Li Y."/>
            <person name="Wang S."/>
            <person name="Li R."/>
            <person name="Zhang H."/>
            <person name="Shen G."/>
            <person name="Guo B."/>
            <person name="Wei J."/>
            <person name="Xu J."/>
            <person name="St-Pierre B."/>
            <person name="Chen S."/>
            <person name="Sun C."/>
        </authorList>
    </citation>
    <scope>NUCLEOTIDE SEQUENCE [LARGE SCALE GENOMIC DNA]</scope>
</reference>
<accession>A0ACC0CCI4</accession>
<comment type="caution">
    <text evidence="1">The sequence shown here is derived from an EMBL/GenBank/DDBJ whole genome shotgun (WGS) entry which is preliminary data.</text>
</comment>
<proteinExistence type="predicted"/>
<evidence type="ECO:0000313" key="2">
    <source>
        <dbReference type="Proteomes" id="UP001060085"/>
    </source>
</evidence>
<gene>
    <name evidence="1" type="ORF">M9H77_03849</name>
</gene>
<protein>
    <submittedName>
        <fullName evidence="1">Uncharacterized protein</fullName>
    </submittedName>
</protein>
<dbReference type="Proteomes" id="UP001060085">
    <property type="component" value="Linkage Group LG01"/>
</dbReference>
<dbReference type="EMBL" id="CM044701">
    <property type="protein sequence ID" value="KAI5682621.1"/>
    <property type="molecule type" value="Genomic_DNA"/>
</dbReference>